<dbReference type="PATRIC" id="fig|1126211.3.peg.2864"/>
<name>I2C8D2_BACAY</name>
<protein>
    <submittedName>
        <fullName evidence="1">Uncharacterized protein</fullName>
    </submittedName>
</protein>
<dbReference type="AlphaFoldDB" id="I2C8D2"/>
<accession>I2C8D2</accession>
<evidence type="ECO:0000313" key="2">
    <source>
        <dbReference type="Proteomes" id="UP000002878"/>
    </source>
</evidence>
<evidence type="ECO:0000313" key="1">
    <source>
        <dbReference type="EMBL" id="AFJ62906.1"/>
    </source>
</evidence>
<proteinExistence type="predicted"/>
<organism evidence="1 2">
    <name type="scientific">Bacillus amyloliquefaciens (strain Y2)</name>
    <name type="common">Bacillus amyloliquefaciens subsp. plantarum (strain B9601-Y2)</name>
    <dbReference type="NCBI Taxonomy" id="1155777"/>
    <lineage>
        <taxon>Bacteria</taxon>
        <taxon>Bacillati</taxon>
        <taxon>Bacillota</taxon>
        <taxon>Bacilli</taxon>
        <taxon>Bacillales</taxon>
        <taxon>Bacillaceae</taxon>
        <taxon>Bacillus</taxon>
        <taxon>Bacillus amyloliquefaciens group</taxon>
    </lineage>
</organism>
<dbReference type="KEGG" id="bqy:MUS_3014"/>
<dbReference type="EMBL" id="CP003332">
    <property type="protein sequence ID" value="AFJ62906.1"/>
    <property type="molecule type" value="Genomic_DNA"/>
</dbReference>
<gene>
    <name evidence="1" type="ORF">MUS_3014</name>
</gene>
<sequence length="38" mass="4361">MAGRIRYANGFMNISPYIYRVTENGRLEKRIAAGPVFQ</sequence>
<dbReference type="Proteomes" id="UP000002878">
    <property type="component" value="Chromosome"/>
</dbReference>
<dbReference type="HOGENOM" id="CLU_3323947_0_0_9"/>
<reference evidence="1 2" key="1">
    <citation type="journal article" date="2012" name="J. Biotechnol.">
        <title>Genome sequence of the plant growth promoting strain Bacillus amyloliquefaciens subsp. plantarum B9601-Y2 and expression of mersacidin and other secondary metabolites.</title>
        <authorList>
            <person name="He P."/>
            <person name="Hao K."/>
            <person name="Blom J."/>
            <person name="Ruckert C."/>
            <person name="Vater J."/>
            <person name="Mao Z."/>
            <person name="Wu Y."/>
            <person name="Hou M."/>
            <person name="He P."/>
            <person name="He Y."/>
            <person name="Borriss R."/>
        </authorList>
    </citation>
    <scope>NUCLEOTIDE SEQUENCE [LARGE SCALE GENOMIC DNA]</scope>
    <source>
        <strain evidence="1">Y2</strain>
    </source>
</reference>